<name>A0A9Q3C7F9_9BASI</name>
<comment type="caution">
    <text evidence="2">The sequence shown here is derived from an EMBL/GenBank/DDBJ whole genome shotgun (WGS) entry which is preliminary data.</text>
</comment>
<keyword evidence="3" id="KW-1185">Reference proteome</keyword>
<dbReference type="EMBL" id="AVOT02004966">
    <property type="protein sequence ID" value="MBW0477898.1"/>
    <property type="molecule type" value="Genomic_DNA"/>
</dbReference>
<organism evidence="2 3">
    <name type="scientific">Austropuccinia psidii MF-1</name>
    <dbReference type="NCBI Taxonomy" id="1389203"/>
    <lineage>
        <taxon>Eukaryota</taxon>
        <taxon>Fungi</taxon>
        <taxon>Dikarya</taxon>
        <taxon>Basidiomycota</taxon>
        <taxon>Pucciniomycotina</taxon>
        <taxon>Pucciniomycetes</taxon>
        <taxon>Pucciniales</taxon>
        <taxon>Sphaerophragmiaceae</taxon>
        <taxon>Austropuccinia</taxon>
    </lineage>
</organism>
<feature type="compositionally biased region" description="Polar residues" evidence="1">
    <location>
        <begin position="37"/>
        <end position="46"/>
    </location>
</feature>
<proteinExistence type="predicted"/>
<dbReference type="Proteomes" id="UP000765509">
    <property type="component" value="Unassembled WGS sequence"/>
</dbReference>
<evidence type="ECO:0000256" key="1">
    <source>
        <dbReference type="SAM" id="MobiDB-lite"/>
    </source>
</evidence>
<reference evidence="2" key="1">
    <citation type="submission" date="2021-03" db="EMBL/GenBank/DDBJ databases">
        <title>Draft genome sequence of rust myrtle Austropuccinia psidii MF-1, a brazilian biotype.</title>
        <authorList>
            <person name="Quecine M.C."/>
            <person name="Pachon D.M.R."/>
            <person name="Bonatelli M.L."/>
            <person name="Correr F.H."/>
            <person name="Franceschini L.M."/>
            <person name="Leite T.F."/>
            <person name="Margarido G.R.A."/>
            <person name="Almeida C.A."/>
            <person name="Ferrarezi J.A."/>
            <person name="Labate C.A."/>
        </authorList>
    </citation>
    <scope>NUCLEOTIDE SEQUENCE</scope>
    <source>
        <strain evidence="2">MF-1</strain>
    </source>
</reference>
<dbReference type="AlphaFoldDB" id="A0A9Q3C7F9"/>
<gene>
    <name evidence="2" type="ORF">O181_017613</name>
</gene>
<evidence type="ECO:0000313" key="2">
    <source>
        <dbReference type="EMBL" id="MBW0477898.1"/>
    </source>
</evidence>
<evidence type="ECO:0000313" key="3">
    <source>
        <dbReference type="Proteomes" id="UP000765509"/>
    </source>
</evidence>
<accession>A0A9Q3C7F9</accession>
<sequence>MSIQDLNASDAGKLGIQPQGVKMTHFAVSAMGAMTPNTAPTSTTMKFQPPAAFASHKPNPPQKRLQTRWKNVSHTHLGHNIAQHGHKPSTTARSDVARLNFVSFLFDLSQYTHHSDM</sequence>
<feature type="region of interest" description="Disordered" evidence="1">
    <location>
        <begin position="37"/>
        <end position="64"/>
    </location>
</feature>
<protein>
    <submittedName>
        <fullName evidence="2">Uncharacterized protein</fullName>
    </submittedName>
</protein>